<dbReference type="Gene3D" id="2.40.128.680">
    <property type="match status" value="1"/>
</dbReference>
<name>A0A023GA45_AMBTT</name>
<evidence type="ECO:0000313" key="1">
    <source>
        <dbReference type="EMBL" id="JAC29550.1"/>
    </source>
</evidence>
<organism evidence="1">
    <name type="scientific">Amblyomma triste</name>
    <name type="common">Neotropical tick</name>
    <dbReference type="NCBI Taxonomy" id="251400"/>
    <lineage>
        <taxon>Eukaryota</taxon>
        <taxon>Metazoa</taxon>
        <taxon>Ecdysozoa</taxon>
        <taxon>Arthropoda</taxon>
        <taxon>Chelicerata</taxon>
        <taxon>Arachnida</taxon>
        <taxon>Acari</taxon>
        <taxon>Parasitiformes</taxon>
        <taxon>Ixodida</taxon>
        <taxon>Ixodoidea</taxon>
        <taxon>Ixodidae</taxon>
        <taxon>Amblyomminae</taxon>
        <taxon>Amblyomma</taxon>
    </lineage>
</organism>
<dbReference type="CDD" id="cd09271">
    <property type="entry name" value="RNase_H2-C"/>
    <property type="match status" value="1"/>
</dbReference>
<dbReference type="Pfam" id="PF08615">
    <property type="entry name" value="RNase_H2_suC"/>
    <property type="match status" value="1"/>
</dbReference>
<dbReference type="PANTHER" id="PTHR47204:SF1">
    <property type="entry name" value="RIBONUCLEASE H2 SUBUNIT C"/>
    <property type="match status" value="1"/>
</dbReference>
<dbReference type="GO" id="GO:0006401">
    <property type="term" value="P:RNA catabolic process"/>
    <property type="evidence" value="ECO:0007669"/>
    <property type="project" value="InterPro"/>
</dbReference>
<dbReference type="PANTHER" id="PTHR47204">
    <property type="entry name" value="OS02G0168900 PROTEIN"/>
    <property type="match status" value="1"/>
</dbReference>
<sequence length="135" mass="15168">MAAGTEPVELVLKMDEAKDVDVHFFACDIEHRGKANVPAYFSHHVEPIESEPGNFKSRLRGRPLMGKQLDLPDGYSGIIARRAGTQSGDSKELYVSGRFDKITAWNWSSLMSEEKYRQMTEWIAVAQALHAPCDE</sequence>
<dbReference type="EMBL" id="GBBM01005868">
    <property type="protein sequence ID" value="JAC29550.1"/>
    <property type="molecule type" value="mRNA"/>
</dbReference>
<protein>
    <submittedName>
        <fullName evidence="1">Putative ribonuclease h2 non-catalytic subunit</fullName>
    </submittedName>
</protein>
<dbReference type="GO" id="GO:0032299">
    <property type="term" value="C:ribonuclease H2 complex"/>
    <property type="evidence" value="ECO:0007669"/>
    <property type="project" value="InterPro"/>
</dbReference>
<dbReference type="InterPro" id="IPR013924">
    <property type="entry name" value="RNase_H2_suC"/>
</dbReference>
<dbReference type="AlphaFoldDB" id="A0A023GA45"/>
<proteinExistence type="evidence at transcript level"/>
<accession>A0A023GA45</accession>
<reference evidence="1" key="1">
    <citation type="submission" date="2014-03" db="EMBL/GenBank/DDBJ databases">
        <title>The sialotranscriptome of Amblyomma triste, Amblyomma parvum and Amblyomma cajennense ticks, uncovered by 454-based RNA-seq.</title>
        <authorList>
            <person name="Garcia G.R."/>
            <person name="Gardinassi L.G."/>
            <person name="Ribeiro J.M."/>
            <person name="Anatriello E."/>
            <person name="Ferreira B.R."/>
            <person name="Moreira H.N."/>
            <person name="Mafra C."/>
            <person name="Olegario M.M."/>
            <person name="Szabo P.J."/>
            <person name="Miranda-Santos I.K."/>
            <person name="Maruyama S.R."/>
        </authorList>
    </citation>
    <scope>NUCLEOTIDE SEQUENCE</scope>
    <source>
        <strain evidence="1">Mato Grasso do Sul</strain>
        <tissue evidence="1">Salivary glands</tissue>
    </source>
</reference>